<evidence type="ECO:0000256" key="1">
    <source>
        <dbReference type="ARBA" id="ARBA00023054"/>
    </source>
</evidence>
<dbReference type="SUPFAM" id="SSF52833">
    <property type="entry name" value="Thioredoxin-like"/>
    <property type="match status" value="1"/>
</dbReference>
<dbReference type="PANTHER" id="PTHR23322">
    <property type="entry name" value="FAS-ASSOCIATED PROTEIN"/>
    <property type="match status" value="1"/>
</dbReference>
<keyword evidence="6" id="KW-1185">Reference proteome</keyword>
<accession>A0A5C3KTX6</accession>
<dbReference type="OrthoDB" id="1026733at2759"/>
<evidence type="ECO:0000256" key="3">
    <source>
        <dbReference type="SAM" id="MobiDB-lite"/>
    </source>
</evidence>
<dbReference type="CDD" id="cd01767">
    <property type="entry name" value="UBX"/>
    <property type="match status" value="1"/>
</dbReference>
<name>A0A5C3KTX6_COPMA</name>
<dbReference type="InterPro" id="IPR006577">
    <property type="entry name" value="UAS"/>
</dbReference>
<proteinExistence type="predicted"/>
<dbReference type="PROSITE" id="PS50033">
    <property type="entry name" value="UBX"/>
    <property type="match status" value="1"/>
</dbReference>
<dbReference type="InterPro" id="IPR001012">
    <property type="entry name" value="UBX_dom"/>
</dbReference>
<keyword evidence="1 2" id="KW-0175">Coiled coil</keyword>
<gene>
    <name evidence="5" type="ORF">FA15DRAFT_756742</name>
</gene>
<sequence>MNDLSSTQEAAVAQLRELTNGGDDEVAISVLRTVEWDVQRAADMIFGNVASSSNRANVTTQVEEFEIDDLEQDDSPRRSQPPASSSFLALMTRPVLTVLSFPLHLISSIFRFIFGVLRIPFPRFHGLNFYSPLRPRPQYRGGADRWLRELEEETGAISIGRVKAPKGVSSGTEAGPSTLSSRGTTSAGDPVDENRLLLPDFVSGTYEEALKICQRDFRVGCIILVSEEHDDVAQFKRTTLTDPAFVKSLHENNVLVWGGDVRDREAWSAAEKLQATTYPFVAFVALQPRRSFGAGASSRSSAPPTLTVLSRHQGKSTPASGPTSPQTLLQHLETQVLPRVSAFLDRLRGQQRERERDREIRDEQDRAFRDAARRDTERIQAKIEAERLQKEAERHAEGLRREEEAMLRAEEEIREQQREHRMNWRRWTRRAFEAKLGQGSKSLRVAIRLPNGERSIQQFSPDHTLTTLYAVVDSCLIPGEYSRSEDPDSAPEGSGDIEALLEAHVRKLHDPSKYWGFRIASSYPRVEIPWEGGVQLSTISHLKGGGQVVVELVDTRISNGHSGHDSDDGYDTEED</sequence>
<dbReference type="GO" id="GO:0005783">
    <property type="term" value="C:endoplasmic reticulum"/>
    <property type="evidence" value="ECO:0007669"/>
    <property type="project" value="TreeGrafter"/>
</dbReference>
<dbReference type="InterPro" id="IPR050730">
    <property type="entry name" value="UBX_domain-protein"/>
</dbReference>
<dbReference type="Gene3D" id="3.10.20.90">
    <property type="entry name" value="Phosphatidylinositol 3-kinase Catalytic Subunit, Chain A, domain 1"/>
    <property type="match status" value="1"/>
</dbReference>
<feature type="region of interest" description="Disordered" evidence="3">
    <location>
        <begin position="556"/>
        <end position="575"/>
    </location>
</feature>
<dbReference type="InterPro" id="IPR036249">
    <property type="entry name" value="Thioredoxin-like_sf"/>
</dbReference>
<reference evidence="5 6" key="1">
    <citation type="journal article" date="2019" name="Nat. Ecol. Evol.">
        <title>Megaphylogeny resolves global patterns of mushroom evolution.</title>
        <authorList>
            <person name="Varga T."/>
            <person name="Krizsan K."/>
            <person name="Foldi C."/>
            <person name="Dima B."/>
            <person name="Sanchez-Garcia M."/>
            <person name="Sanchez-Ramirez S."/>
            <person name="Szollosi G.J."/>
            <person name="Szarkandi J.G."/>
            <person name="Papp V."/>
            <person name="Albert L."/>
            <person name="Andreopoulos W."/>
            <person name="Angelini C."/>
            <person name="Antonin V."/>
            <person name="Barry K.W."/>
            <person name="Bougher N.L."/>
            <person name="Buchanan P."/>
            <person name="Buyck B."/>
            <person name="Bense V."/>
            <person name="Catcheside P."/>
            <person name="Chovatia M."/>
            <person name="Cooper J."/>
            <person name="Damon W."/>
            <person name="Desjardin D."/>
            <person name="Finy P."/>
            <person name="Geml J."/>
            <person name="Haridas S."/>
            <person name="Hughes K."/>
            <person name="Justo A."/>
            <person name="Karasinski D."/>
            <person name="Kautmanova I."/>
            <person name="Kiss B."/>
            <person name="Kocsube S."/>
            <person name="Kotiranta H."/>
            <person name="LaButti K.M."/>
            <person name="Lechner B.E."/>
            <person name="Liimatainen K."/>
            <person name="Lipzen A."/>
            <person name="Lukacs Z."/>
            <person name="Mihaltcheva S."/>
            <person name="Morgado L.N."/>
            <person name="Niskanen T."/>
            <person name="Noordeloos M.E."/>
            <person name="Ohm R.A."/>
            <person name="Ortiz-Santana B."/>
            <person name="Ovrebo C."/>
            <person name="Racz N."/>
            <person name="Riley R."/>
            <person name="Savchenko A."/>
            <person name="Shiryaev A."/>
            <person name="Soop K."/>
            <person name="Spirin V."/>
            <person name="Szebenyi C."/>
            <person name="Tomsovsky M."/>
            <person name="Tulloss R.E."/>
            <person name="Uehling J."/>
            <person name="Grigoriev I.V."/>
            <person name="Vagvolgyi C."/>
            <person name="Papp T."/>
            <person name="Martin F.M."/>
            <person name="Miettinen O."/>
            <person name="Hibbett D.S."/>
            <person name="Nagy L.G."/>
        </authorList>
    </citation>
    <scope>NUCLEOTIDE SEQUENCE [LARGE SCALE GENOMIC DNA]</scope>
    <source>
        <strain evidence="5 6">CBS 121175</strain>
    </source>
</reference>
<feature type="coiled-coil region" evidence="2">
    <location>
        <begin position="382"/>
        <end position="419"/>
    </location>
</feature>
<evidence type="ECO:0000256" key="2">
    <source>
        <dbReference type="SAM" id="Coils"/>
    </source>
</evidence>
<protein>
    <recommendedName>
        <fullName evidence="4">UBX domain-containing protein</fullName>
    </recommendedName>
</protein>
<evidence type="ECO:0000313" key="5">
    <source>
        <dbReference type="EMBL" id="TFK24079.1"/>
    </source>
</evidence>
<feature type="domain" description="UBX" evidence="4">
    <location>
        <begin position="438"/>
        <end position="525"/>
    </location>
</feature>
<dbReference type="SMART" id="SM00594">
    <property type="entry name" value="UAS"/>
    <property type="match status" value="1"/>
</dbReference>
<dbReference type="GO" id="GO:0036503">
    <property type="term" value="P:ERAD pathway"/>
    <property type="evidence" value="ECO:0007669"/>
    <property type="project" value="TreeGrafter"/>
</dbReference>
<organism evidence="5 6">
    <name type="scientific">Coprinopsis marcescibilis</name>
    <name type="common">Agaric fungus</name>
    <name type="synonym">Psathyrella marcescibilis</name>
    <dbReference type="NCBI Taxonomy" id="230819"/>
    <lineage>
        <taxon>Eukaryota</taxon>
        <taxon>Fungi</taxon>
        <taxon>Dikarya</taxon>
        <taxon>Basidiomycota</taxon>
        <taxon>Agaricomycotina</taxon>
        <taxon>Agaricomycetes</taxon>
        <taxon>Agaricomycetidae</taxon>
        <taxon>Agaricales</taxon>
        <taxon>Agaricineae</taxon>
        <taxon>Psathyrellaceae</taxon>
        <taxon>Coprinopsis</taxon>
    </lineage>
</organism>
<dbReference type="EMBL" id="ML210206">
    <property type="protein sequence ID" value="TFK24079.1"/>
    <property type="molecule type" value="Genomic_DNA"/>
</dbReference>
<dbReference type="GO" id="GO:0043130">
    <property type="term" value="F:ubiquitin binding"/>
    <property type="evidence" value="ECO:0007669"/>
    <property type="project" value="TreeGrafter"/>
</dbReference>
<feature type="region of interest" description="Disordered" evidence="3">
    <location>
        <begin position="293"/>
        <end position="326"/>
    </location>
</feature>
<dbReference type="Pfam" id="PF00789">
    <property type="entry name" value="UBX"/>
    <property type="match status" value="1"/>
</dbReference>
<feature type="compositionally biased region" description="Polar residues" evidence="3">
    <location>
        <begin position="307"/>
        <end position="326"/>
    </location>
</feature>
<dbReference type="STRING" id="230819.A0A5C3KTX6"/>
<feature type="region of interest" description="Disordered" evidence="3">
    <location>
        <begin position="162"/>
        <end position="191"/>
    </location>
</feature>
<dbReference type="SUPFAM" id="SSF54236">
    <property type="entry name" value="Ubiquitin-like"/>
    <property type="match status" value="1"/>
</dbReference>
<dbReference type="PANTHER" id="PTHR23322:SF1">
    <property type="entry name" value="FAS-ASSOCIATED FACTOR 2"/>
    <property type="match status" value="1"/>
</dbReference>
<evidence type="ECO:0000259" key="4">
    <source>
        <dbReference type="PROSITE" id="PS50033"/>
    </source>
</evidence>
<dbReference type="Gene3D" id="1.10.8.10">
    <property type="entry name" value="DNA helicase RuvA subunit, C-terminal domain"/>
    <property type="match status" value="1"/>
</dbReference>
<dbReference type="InterPro" id="IPR029071">
    <property type="entry name" value="Ubiquitin-like_domsf"/>
</dbReference>
<dbReference type="Pfam" id="PF14555">
    <property type="entry name" value="UBA_4"/>
    <property type="match status" value="1"/>
</dbReference>
<feature type="compositionally biased region" description="Low complexity" evidence="3">
    <location>
        <begin position="293"/>
        <end position="304"/>
    </location>
</feature>
<dbReference type="AlphaFoldDB" id="A0A5C3KTX6"/>
<evidence type="ECO:0000313" key="6">
    <source>
        <dbReference type="Proteomes" id="UP000307440"/>
    </source>
</evidence>
<dbReference type="Proteomes" id="UP000307440">
    <property type="component" value="Unassembled WGS sequence"/>
</dbReference>
<dbReference type="Gene3D" id="3.40.30.10">
    <property type="entry name" value="Glutaredoxin"/>
    <property type="match status" value="1"/>
</dbReference>
<feature type="compositionally biased region" description="Polar residues" evidence="3">
    <location>
        <begin position="169"/>
        <end position="187"/>
    </location>
</feature>